<dbReference type="STRING" id="698762.SAMN00808754_2799"/>
<dbReference type="GO" id="GO:0006633">
    <property type="term" value="P:fatty acid biosynthetic process"/>
    <property type="evidence" value="ECO:0007669"/>
    <property type="project" value="TreeGrafter"/>
</dbReference>
<dbReference type="Proteomes" id="UP000192569">
    <property type="component" value="Chromosome I"/>
</dbReference>
<sequence>MAYRFDEIQIGQKASLSKTITEADIYAFAGITGDFNPVHVDAEFAKKTIFKERIAHGLLTAGLISAVLGTKLPGPNSVYLKQELEFTAPVRIGDTITAEVEVMEKKPEKKILRLRTIAFNQKGDTVLKGEAVIKKLDS</sequence>
<keyword evidence="1" id="KW-0456">Lyase</keyword>
<dbReference type="AlphaFoldDB" id="A0A1W1W165"/>
<dbReference type="RefSeq" id="WP_084666495.1">
    <property type="nucleotide sequence ID" value="NZ_LT838272.1"/>
</dbReference>
<name>A0A1W1W165_9FIRM</name>
<accession>A0A1W1W165</accession>
<dbReference type="InterPro" id="IPR029069">
    <property type="entry name" value="HotDog_dom_sf"/>
</dbReference>
<reference evidence="3 4" key="1">
    <citation type="submission" date="2017-04" db="EMBL/GenBank/DDBJ databases">
        <authorList>
            <person name="Afonso C.L."/>
            <person name="Miller P.J."/>
            <person name="Scott M.A."/>
            <person name="Spackman E."/>
            <person name="Goraichik I."/>
            <person name="Dimitrov K.M."/>
            <person name="Suarez D.L."/>
            <person name="Swayne D.E."/>
        </authorList>
    </citation>
    <scope>NUCLEOTIDE SEQUENCE [LARGE SCALE GENOMIC DNA]</scope>
    <source>
        <strain evidence="3 4">ToBE</strain>
    </source>
</reference>
<evidence type="ECO:0000256" key="1">
    <source>
        <dbReference type="ARBA" id="ARBA00023239"/>
    </source>
</evidence>
<evidence type="ECO:0000259" key="2">
    <source>
        <dbReference type="Pfam" id="PF01575"/>
    </source>
</evidence>
<dbReference type="OrthoDB" id="9801625at2"/>
<feature type="domain" description="MaoC-like" evidence="2">
    <location>
        <begin position="12"/>
        <end position="111"/>
    </location>
</feature>
<dbReference type="GO" id="GO:0019171">
    <property type="term" value="F:(3R)-hydroxyacyl-[acyl-carrier-protein] dehydratase activity"/>
    <property type="evidence" value="ECO:0007669"/>
    <property type="project" value="TreeGrafter"/>
</dbReference>
<dbReference type="SUPFAM" id="SSF54637">
    <property type="entry name" value="Thioesterase/thiol ester dehydrase-isomerase"/>
    <property type="match status" value="1"/>
</dbReference>
<keyword evidence="4" id="KW-1185">Reference proteome</keyword>
<protein>
    <submittedName>
        <fullName evidence="3">3-hydroxybutyryl-CoA dehydratase</fullName>
    </submittedName>
</protein>
<dbReference type="CDD" id="cd03449">
    <property type="entry name" value="R_hydratase"/>
    <property type="match status" value="1"/>
</dbReference>
<evidence type="ECO:0000313" key="4">
    <source>
        <dbReference type="Proteomes" id="UP000192569"/>
    </source>
</evidence>
<dbReference type="PANTHER" id="PTHR43437:SF3">
    <property type="entry name" value="HYDROXYACYL-THIOESTER DEHYDRATASE TYPE 2, MITOCHONDRIAL"/>
    <property type="match status" value="1"/>
</dbReference>
<dbReference type="PANTHER" id="PTHR43437">
    <property type="entry name" value="HYDROXYACYL-THIOESTER DEHYDRATASE TYPE 2, MITOCHONDRIAL-RELATED"/>
    <property type="match status" value="1"/>
</dbReference>
<dbReference type="Pfam" id="PF01575">
    <property type="entry name" value="MaoC_dehydratas"/>
    <property type="match status" value="1"/>
</dbReference>
<evidence type="ECO:0000313" key="3">
    <source>
        <dbReference type="EMBL" id="SMB99220.1"/>
    </source>
</evidence>
<dbReference type="InterPro" id="IPR002539">
    <property type="entry name" value="MaoC-like_dom"/>
</dbReference>
<organism evidence="3 4">
    <name type="scientific">Thermanaeromonas toyohensis ToBE</name>
    <dbReference type="NCBI Taxonomy" id="698762"/>
    <lineage>
        <taxon>Bacteria</taxon>
        <taxon>Bacillati</taxon>
        <taxon>Bacillota</taxon>
        <taxon>Clostridia</taxon>
        <taxon>Neomoorellales</taxon>
        <taxon>Neomoorellaceae</taxon>
        <taxon>Thermanaeromonas</taxon>
    </lineage>
</organism>
<proteinExistence type="predicted"/>
<gene>
    <name evidence="3" type="ORF">SAMN00808754_2799</name>
</gene>
<dbReference type="InterPro" id="IPR050965">
    <property type="entry name" value="UPF0336/Enoyl-CoA_hydratase"/>
</dbReference>
<dbReference type="EMBL" id="LT838272">
    <property type="protein sequence ID" value="SMB99220.1"/>
    <property type="molecule type" value="Genomic_DNA"/>
</dbReference>
<dbReference type="FunFam" id="3.10.129.10:FF:000042">
    <property type="entry name" value="MaoC domain protein dehydratase"/>
    <property type="match status" value="1"/>
</dbReference>
<dbReference type="Gene3D" id="3.10.129.10">
    <property type="entry name" value="Hotdog Thioesterase"/>
    <property type="match status" value="1"/>
</dbReference>